<evidence type="ECO:0000256" key="2">
    <source>
        <dbReference type="ARBA" id="ARBA00022971"/>
    </source>
</evidence>
<feature type="coiled-coil region" evidence="3">
    <location>
        <begin position="358"/>
        <end position="419"/>
    </location>
</feature>
<evidence type="ECO:0000313" key="6">
    <source>
        <dbReference type="EMBL" id="STZ74943.1"/>
    </source>
</evidence>
<evidence type="ECO:0000256" key="4">
    <source>
        <dbReference type="SAM" id="MobiDB-lite"/>
    </source>
</evidence>
<dbReference type="NCBIfam" id="NF041496">
    <property type="entry name" value="MobQ"/>
    <property type="match status" value="1"/>
</dbReference>
<keyword evidence="6" id="KW-0808">Transferase</keyword>
<dbReference type="Proteomes" id="UP000254107">
    <property type="component" value="Unassembled WGS sequence"/>
</dbReference>
<sequence length="553" mass="63347">MAIYHLSTKPISRSSGRSAVASVAYRAGIKITDDRLGKTYDYTKRNGVLWTGMATPHGLNIDRNELWNLAEKTETRSNSRTAREIVINIPHELMQGDQSAGKMLAYEFATNLSQKYQIAVDIAVHAPDKQGDNRNYHAHLLLTTRQITQEQDGRFELGKKSQLEMSNAQLKQAGLLSNQDELKEIRRAWAELANEYLAERNINERIDHRSHKDRGLLTLPTVKMGWQATELERQGVRTDVGDHNRAIKAYNEQVLTYQALQQQARQAEQERAEQAERQRQEQTRRQAELERAKTAQKTQTHENAQKGTLQSDKPKSATLVPTTPPKRLQSENKAVSERFKLTSAEINQRHAFLAKFHEKIQEIAKKLLNQELQALKNKGKPLLATFEKLRDNKPLFFGKDKWQQDKQQALDAYNAVKEQYDITKAKGVTAEHTKRAGEQLERDDPNTHRQAKIYMTELAKHEQTIRQEHAQSMGADDYAKPNQRYSGVIIQSDDKGTLQKTSSGIIYHSTKNFEVGKSYTLSHDEKTYTIQQDYEIRTKSQDRQQDKGKGFGD</sequence>
<evidence type="ECO:0000256" key="3">
    <source>
        <dbReference type="SAM" id="Coils"/>
    </source>
</evidence>
<feature type="region of interest" description="Disordered" evidence="4">
    <location>
        <begin position="266"/>
        <end position="333"/>
    </location>
</feature>
<gene>
    <name evidence="6" type="primary">mobA</name>
    <name evidence="6" type="ORF">NCTC7911_03124</name>
</gene>
<keyword evidence="3" id="KW-0175">Coiled coil</keyword>
<organism evidence="6 7">
    <name type="scientific">Moraxella lacunata</name>
    <dbReference type="NCBI Taxonomy" id="477"/>
    <lineage>
        <taxon>Bacteria</taxon>
        <taxon>Pseudomonadati</taxon>
        <taxon>Pseudomonadota</taxon>
        <taxon>Gammaproteobacteria</taxon>
        <taxon>Moraxellales</taxon>
        <taxon>Moraxellaceae</taxon>
        <taxon>Moraxella</taxon>
    </lineage>
</organism>
<feature type="compositionally biased region" description="Basic and acidic residues" evidence="4">
    <location>
        <begin position="267"/>
        <end position="304"/>
    </location>
</feature>
<dbReference type="Gene3D" id="3.30.930.30">
    <property type="match status" value="1"/>
</dbReference>
<dbReference type="Pfam" id="PF03389">
    <property type="entry name" value="MobA_MobL"/>
    <property type="match status" value="1"/>
</dbReference>
<keyword evidence="2" id="KW-0184">Conjugation</keyword>
<dbReference type="RefSeq" id="WP_115248493.1">
    <property type="nucleotide sequence ID" value="NZ_UGQC01000006.1"/>
</dbReference>
<evidence type="ECO:0000256" key="1">
    <source>
        <dbReference type="ARBA" id="ARBA00010873"/>
    </source>
</evidence>
<accession>A0A378UDV5</accession>
<evidence type="ECO:0000259" key="5">
    <source>
        <dbReference type="Pfam" id="PF03389"/>
    </source>
</evidence>
<name>A0A378UDV5_MORLA</name>
<dbReference type="AlphaFoldDB" id="A0A378UDV5"/>
<feature type="domain" description="MobA/MobL protein" evidence="5">
    <location>
        <begin position="17"/>
        <end position="233"/>
    </location>
</feature>
<comment type="similarity">
    <text evidence="1">Belongs to the MobA/MobL family.</text>
</comment>
<evidence type="ECO:0000313" key="7">
    <source>
        <dbReference type="Proteomes" id="UP000254107"/>
    </source>
</evidence>
<keyword evidence="7" id="KW-1185">Reference proteome</keyword>
<dbReference type="EMBL" id="UGQC01000006">
    <property type="protein sequence ID" value="STZ74943.1"/>
    <property type="molecule type" value="Genomic_DNA"/>
</dbReference>
<proteinExistence type="inferred from homology"/>
<dbReference type="InterPro" id="IPR005053">
    <property type="entry name" value="MobA_MobL"/>
</dbReference>
<feature type="region of interest" description="Disordered" evidence="4">
    <location>
        <begin position="534"/>
        <end position="553"/>
    </location>
</feature>
<protein>
    <submittedName>
        <fullName evidence="6">DNA strand transferase</fullName>
    </submittedName>
</protein>
<reference evidence="6 7" key="1">
    <citation type="submission" date="2018-06" db="EMBL/GenBank/DDBJ databases">
        <authorList>
            <consortium name="Pathogen Informatics"/>
            <person name="Doyle S."/>
        </authorList>
    </citation>
    <scope>NUCLEOTIDE SEQUENCE [LARGE SCALE GENOMIC DNA]</scope>
    <source>
        <strain evidence="6 7">NCTC7911</strain>
    </source>
</reference>
<dbReference type="GO" id="GO:0016740">
    <property type="term" value="F:transferase activity"/>
    <property type="evidence" value="ECO:0007669"/>
    <property type="project" value="UniProtKB-KW"/>
</dbReference>
<dbReference type="GeneID" id="302271581"/>